<dbReference type="Proteomes" id="UP001445335">
    <property type="component" value="Unassembled WGS sequence"/>
</dbReference>
<accession>A0AAW1R199</accession>
<dbReference type="EMBL" id="JALJOU010000060">
    <property type="protein sequence ID" value="KAK9827243.1"/>
    <property type="molecule type" value="Genomic_DNA"/>
</dbReference>
<protein>
    <recommendedName>
        <fullName evidence="3">Nucleotide-diphospho-sugar transferase domain-containing protein</fullName>
    </recommendedName>
</protein>
<evidence type="ECO:0000313" key="1">
    <source>
        <dbReference type="EMBL" id="KAK9827243.1"/>
    </source>
</evidence>
<sequence>MWGRWEAEGLPADLEAVVAAFNAAGMNITTHIIDRELYQRTVGPWRRVHNANYFSALQAAAEAAPHLPVLLLEDDVQLASFFSLRLCRLLRQLAQALNKTAEDAWAVDLMNPYNITGPSEYFPRAAPGLFEFGDKSKENFYGNQGMLYSPGMLPDLSSWFYNFALGTKGTPGEVDSPMDFVLRDFMEARQQLPFYIVQEALVQHIGLKSSLGGTFWAGRSFLDARYRRLSPRQAGSAEGSLAASLGAAVR</sequence>
<proteinExistence type="predicted"/>
<evidence type="ECO:0000313" key="2">
    <source>
        <dbReference type="Proteomes" id="UP001445335"/>
    </source>
</evidence>
<keyword evidence="2" id="KW-1185">Reference proteome</keyword>
<organism evidence="1 2">
    <name type="scientific">Elliptochloris bilobata</name>
    <dbReference type="NCBI Taxonomy" id="381761"/>
    <lineage>
        <taxon>Eukaryota</taxon>
        <taxon>Viridiplantae</taxon>
        <taxon>Chlorophyta</taxon>
        <taxon>core chlorophytes</taxon>
        <taxon>Trebouxiophyceae</taxon>
        <taxon>Trebouxiophyceae incertae sedis</taxon>
        <taxon>Elliptochloris clade</taxon>
        <taxon>Elliptochloris</taxon>
    </lineage>
</organism>
<comment type="caution">
    <text evidence="1">The sequence shown here is derived from an EMBL/GenBank/DDBJ whole genome shotgun (WGS) entry which is preliminary data.</text>
</comment>
<name>A0AAW1R199_9CHLO</name>
<dbReference type="AlphaFoldDB" id="A0AAW1R199"/>
<reference evidence="1 2" key="1">
    <citation type="journal article" date="2024" name="Nat. Commun.">
        <title>Phylogenomics reveals the evolutionary origins of lichenization in chlorophyte algae.</title>
        <authorList>
            <person name="Puginier C."/>
            <person name="Libourel C."/>
            <person name="Otte J."/>
            <person name="Skaloud P."/>
            <person name="Haon M."/>
            <person name="Grisel S."/>
            <person name="Petersen M."/>
            <person name="Berrin J.G."/>
            <person name="Delaux P.M."/>
            <person name="Dal Grande F."/>
            <person name="Keller J."/>
        </authorList>
    </citation>
    <scope>NUCLEOTIDE SEQUENCE [LARGE SCALE GENOMIC DNA]</scope>
    <source>
        <strain evidence="1 2">SAG 245.80</strain>
    </source>
</reference>
<evidence type="ECO:0008006" key="3">
    <source>
        <dbReference type="Google" id="ProtNLM"/>
    </source>
</evidence>
<gene>
    <name evidence="1" type="ORF">WJX81_001913</name>
</gene>